<dbReference type="PROSITE" id="PS51462">
    <property type="entry name" value="NUDIX"/>
    <property type="match status" value="1"/>
</dbReference>
<dbReference type="PANTHER" id="PTHR43046:SF2">
    <property type="entry name" value="8-OXO-DGTP DIPHOSPHATASE-RELATED"/>
    <property type="match status" value="1"/>
</dbReference>
<dbReference type="InterPro" id="IPR000086">
    <property type="entry name" value="NUDIX_hydrolase_dom"/>
</dbReference>
<dbReference type="PROSITE" id="PS00893">
    <property type="entry name" value="NUDIX_BOX"/>
    <property type="match status" value="1"/>
</dbReference>
<dbReference type="EMBL" id="CP095071">
    <property type="protein sequence ID" value="UOQ86571.1"/>
    <property type="molecule type" value="Genomic_DNA"/>
</dbReference>
<organism evidence="5 6">
    <name type="scientific">Gracilibacillus salinarum</name>
    <dbReference type="NCBI Taxonomy" id="2932255"/>
    <lineage>
        <taxon>Bacteria</taxon>
        <taxon>Bacillati</taxon>
        <taxon>Bacillota</taxon>
        <taxon>Bacilli</taxon>
        <taxon>Bacillales</taxon>
        <taxon>Bacillaceae</taxon>
        <taxon>Gracilibacillus</taxon>
    </lineage>
</organism>
<feature type="domain" description="Nudix hydrolase" evidence="4">
    <location>
        <begin position="3"/>
        <end position="134"/>
    </location>
</feature>
<evidence type="ECO:0000256" key="2">
    <source>
        <dbReference type="ARBA" id="ARBA00022801"/>
    </source>
</evidence>
<dbReference type="CDD" id="cd02883">
    <property type="entry name" value="NUDIX_Hydrolase"/>
    <property type="match status" value="1"/>
</dbReference>
<evidence type="ECO:0000259" key="4">
    <source>
        <dbReference type="PROSITE" id="PS51462"/>
    </source>
</evidence>
<dbReference type="InterPro" id="IPR015797">
    <property type="entry name" value="NUDIX_hydrolase-like_dom_sf"/>
</dbReference>
<sequence>MRKWFGASGVCINEENKLLMVLQGKPEEVKKWSVPSGGLEIEESFEECCKREVSEETGFIVEIADKLQVKKGENKEIGIAVEVHYYLVSIVGGERMIQDPYHLIYDIDWKSIEDLKKLDLSFPEDRDFLIDCIQRFRAGKGLHLRS</sequence>
<dbReference type="GO" id="GO:0016787">
    <property type="term" value="F:hydrolase activity"/>
    <property type="evidence" value="ECO:0007669"/>
    <property type="project" value="UniProtKB-KW"/>
</dbReference>
<dbReference type="SUPFAM" id="SSF55811">
    <property type="entry name" value="Nudix"/>
    <property type="match status" value="1"/>
</dbReference>
<evidence type="ECO:0000256" key="1">
    <source>
        <dbReference type="ARBA" id="ARBA00001946"/>
    </source>
</evidence>
<keyword evidence="6" id="KW-1185">Reference proteome</keyword>
<dbReference type="Gene3D" id="3.90.79.10">
    <property type="entry name" value="Nucleoside Triphosphate Pyrophosphohydrolase"/>
    <property type="match status" value="1"/>
</dbReference>
<dbReference type="Proteomes" id="UP000831537">
    <property type="component" value="Chromosome"/>
</dbReference>
<dbReference type="PRINTS" id="PR00502">
    <property type="entry name" value="NUDIXFAMILY"/>
</dbReference>
<reference evidence="5 6" key="1">
    <citation type="submission" date="2022-04" db="EMBL/GenBank/DDBJ databases">
        <title>Gracilibacillus sp. isolated from saltern.</title>
        <authorList>
            <person name="Won M."/>
            <person name="Lee C.-M."/>
            <person name="Woen H.-Y."/>
            <person name="Kwon S.-W."/>
        </authorList>
    </citation>
    <scope>NUCLEOTIDE SEQUENCE [LARGE SCALE GENOMIC DNA]</scope>
    <source>
        <strain evidence="5 6">SSPM10-3</strain>
    </source>
</reference>
<evidence type="ECO:0000256" key="3">
    <source>
        <dbReference type="RuleBase" id="RU003476"/>
    </source>
</evidence>
<evidence type="ECO:0000313" key="5">
    <source>
        <dbReference type="EMBL" id="UOQ86571.1"/>
    </source>
</evidence>
<proteinExistence type="inferred from homology"/>
<protein>
    <submittedName>
        <fullName evidence="5">NUDIX hydrolase</fullName>
    </submittedName>
</protein>
<dbReference type="InterPro" id="IPR020476">
    <property type="entry name" value="Nudix_hydrolase"/>
</dbReference>
<comment type="similarity">
    <text evidence="3">Belongs to the Nudix hydrolase family.</text>
</comment>
<dbReference type="InterPro" id="IPR020084">
    <property type="entry name" value="NUDIX_hydrolase_CS"/>
</dbReference>
<accession>A0ABY4GQR6</accession>
<comment type="cofactor">
    <cofactor evidence="1">
        <name>Mg(2+)</name>
        <dbReference type="ChEBI" id="CHEBI:18420"/>
    </cofactor>
</comment>
<dbReference type="RefSeq" id="WP_244746936.1">
    <property type="nucleotide sequence ID" value="NZ_CP095071.1"/>
</dbReference>
<evidence type="ECO:0000313" key="6">
    <source>
        <dbReference type="Proteomes" id="UP000831537"/>
    </source>
</evidence>
<keyword evidence="2 3" id="KW-0378">Hydrolase</keyword>
<dbReference type="PANTHER" id="PTHR43046">
    <property type="entry name" value="GDP-MANNOSE MANNOSYL HYDROLASE"/>
    <property type="match status" value="1"/>
</dbReference>
<dbReference type="Pfam" id="PF00293">
    <property type="entry name" value="NUDIX"/>
    <property type="match status" value="1"/>
</dbReference>
<name>A0ABY4GQR6_9BACI</name>
<gene>
    <name evidence="5" type="ORF">MUN87_06705</name>
</gene>